<evidence type="ECO:0000256" key="8">
    <source>
        <dbReference type="ARBA" id="ARBA00023136"/>
    </source>
</evidence>
<dbReference type="Gene3D" id="1.10.1090.10">
    <property type="entry name" value="Cytochrome b-c1 complex subunit 7"/>
    <property type="match status" value="1"/>
</dbReference>
<dbReference type="GO" id="GO:0006122">
    <property type="term" value="P:mitochondrial electron transport, ubiquinol to cytochrome c"/>
    <property type="evidence" value="ECO:0007669"/>
    <property type="project" value="InterPro"/>
</dbReference>
<name>A0A9P9AGV1_9PEZI</name>
<evidence type="ECO:0000256" key="2">
    <source>
        <dbReference type="ARBA" id="ARBA00008554"/>
    </source>
</evidence>
<dbReference type="PIRSF" id="PIRSF000022">
    <property type="entry name" value="Bc1_14K"/>
    <property type="match status" value="1"/>
</dbReference>
<evidence type="ECO:0000313" key="10">
    <source>
        <dbReference type="EMBL" id="KAH6696995.1"/>
    </source>
</evidence>
<evidence type="ECO:0000313" key="11">
    <source>
        <dbReference type="Proteomes" id="UP000770015"/>
    </source>
</evidence>
<organism evidence="10 11">
    <name type="scientific">Plectosphaerella plurivora</name>
    <dbReference type="NCBI Taxonomy" id="936078"/>
    <lineage>
        <taxon>Eukaryota</taxon>
        <taxon>Fungi</taxon>
        <taxon>Dikarya</taxon>
        <taxon>Ascomycota</taxon>
        <taxon>Pezizomycotina</taxon>
        <taxon>Sordariomycetes</taxon>
        <taxon>Hypocreomycetidae</taxon>
        <taxon>Glomerellales</taxon>
        <taxon>Plectosphaerellaceae</taxon>
        <taxon>Plectosphaerella</taxon>
    </lineage>
</organism>
<accession>A0A9P9AGV1</accession>
<dbReference type="GO" id="GO:0045275">
    <property type="term" value="C:respiratory chain complex III"/>
    <property type="evidence" value="ECO:0007669"/>
    <property type="project" value="InterPro"/>
</dbReference>
<keyword evidence="5 9" id="KW-0999">Mitochondrion inner membrane</keyword>
<dbReference type="InterPro" id="IPR036544">
    <property type="entry name" value="QCR7_sf"/>
</dbReference>
<comment type="function">
    <text evidence="9">Component of the ubiquinol-cytochrome c oxidoreductase, a multisubunit transmembrane complex that is part of the mitochondrial electron transport chain which drives oxidative phosphorylation.</text>
</comment>
<dbReference type="PANTHER" id="PTHR12022:SF0">
    <property type="entry name" value="CYTOCHROME B-C1 COMPLEX SUBUNIT 7"/>
    <property type="match status" value="1"/>
</dbReference>
<dbReference type="FunFam" id="1.10.1090.10:FF:000001">
    <property type="entry name" value="Cytochrome b-c1 complex subunit 7"/>
    <property type="match status" value="1"/>
</dbReference>
<gene>
    <name evidence="10" type="ORF">F5X68DRAFT_196467</name>
</gene>
<keyword evidence="6 9" id="KW-0249">Electron transport</keyword>
<keyword evidence="3 9" id="KW-0813">Transport</keyword>
<comment type="similarity">
    <text evidence="2 9">Belongs to the UQCRB/QCR7 family.</text>
</comment>
<evidence type="ECO:0000256" key="5">
    <source>
        <dbReference type="ARBA" id="ARBA00022792"/>
    </source>
</evidence>
<dbReference type="GO" id="GO:0005743">
    <property type="term" value="C:mitochondrial inner membrane"/>
    <property type="evidence" value="ECO:0007669"/>
    <property type="project" value="UniProtKB-SubCell"/>
</dbReference>
<keyword evidence="7 9" id="KW-0496">Mitochondrion</keyword>
<evidence type="ECO:0000256" key="4">
    <source>
        <dbReference type="ARBA" id="ARBA00022660"/>
    </source>
</evidence>
<dbReference type="InterPro" id="IPR003197">
    <property type="entry name" value="QCR7"/>
</dbReference>
<dbReference type="PANTHER" id="PTHR12022">
    <property type="entry name" value="UBIQUINOL-CYTOCHROME C REDUCTASE COMPLEX 14 KD PROTEIN"/>
    <property type="match status" value="1"/>
</dbReference>
<dbReference type="EMBL" id="JAGSXJ010000001">
    <property type="protein sequence ID" value="KAH6696995.1"/>
    <property type="molecule type" value="Genomic_DNA"/>
</dbReference>
<dbReference type="Pfam" id="PF02271">
    <property type="entry name" value="UCR_14kD"/>
    <property type="match status" value="1"/>
</dbReference>
<evidence type="ECO:0000256" key="3">
    <source>
        <dbReference type="ARBA" id="ARBA00022448"/>
    </source>
</evidence>
<dbReference type="Proteomes" id="UP000770015">
    <property type="component" value="Unassembled WGS sequence"/>
</dbReference>
<evidence type="ECO:0000256" key="9">
    <source>
        <dbReference type="PIRNR" id="PIRNR000022"/>
    </source>
</evidence>
<keyword evidence="8 9" id="KW-0472">Membrane</keyword>
<keyword evidence="4 9" id="KW-0679">Respiratory chain</keyword>
<evidence type="ECO:0000256" key="7">
    <source>
        <dbReference type="ARBA" id="ARBA00023128"/>
    </source>
</evidence>
<comment type="caution">
    <text evidence="10">The sequence shown here is derived from an EMBL/GenBank/DDBJ whole genome shotgun (WGS) entry which is preliminary data.</text>
</comment>
<dbReference type="SUPFAM" id="SSF81524">
    <property type="entry name" value="14 kDa protein of cytochrome bc1 complex (Ubiquinol-cytochrome c reductase)"/>
    <property type="match status" value="1"/>
</dbReference>
<proteinExistence type="inferred from homology"/>
<comment type="subcellular location">
    <subcellularLocation>
        <location evidence="1">Mitochondrion inner membrane</location>
        <topology evidence="1">Peripheral membrane protein</topology>
        <orientation evidence="1">Matrix side</orientation>
    </subcellularLocation>
</comment>
<protein>
    <recommendedName>
        <fullName evidence="9">Cytochrome b-c1 complex subunit 7</fullName>
    </recommendedName>
</protein>
<dbReference type="OrthoDB" id="425749at2759"/>
<keyword evidence="11" id="KW-1185">Reference proteome</keyword>
<evidence type="ECO:0000256" key="1">
    <source>
        <dbReference type="ARBA" id="ARBA00004443"/>
    </source>
</evidence>
<reference evidence="10" key="1">
    <citation type="journal article" date="2021" name="Nat. Commun.">
        <title>Genetic determinants of endophytism in the Arabidopsis root mycobiome.</title>
        <authorList>
            <person name="Mesny F."/>
            <person name="Miyauchi S."/>
            <person name="Thiergart T."/>
            <person name="Pickel B."/>
            <person name="Atanasova L."/>
            <person name="Karlsson M."/>
            <person name="Huettel B."/>
            <person name="Barry K.W."/>
            <person name="Haridas S."/>
            <person name="Chen C."/>
            <person name="Bauer D."/>
            <person name="Andreopoulos W."/>
            <person name="Pangilinan J."/>
            <person name="LaButti K."/>
            <person name="Riley R."/>
            <person name="Lipzen A."/>
            <person name="Clum A."/>
            <person name="Drula E."/>
            <person name="Henrissat B."/>
            <person name="Kohler A."/>
            <person name="Grigoriev I.V."/>
            <person name="Martin F.M."/>
            <person name="Hacquard S."/>
        </authorList>
    </citation>
    <scope>NUCLEOTIDE SEQUENCE</scope>
    <source>
        <strain evidence="10">MPI-SDFR-AT-0117</strain>
    </source>
</reference>
<dbReference type="AlphaFoldDB" id="A0A9P9AGV1"/>
<sequence length="126" mass="14510">MADLGARIAENIVRRPGLLSMVKPFASWYANAAGWRKLGLRYDDLYQEESAPVALALKRLSPKESYDRIFRIRRAVQCSYQHKLLPKDQWTKAEEDVPYLAPLIDAARAEIQEREALDTLEVVKKH</sequence>
<evidence type="ECO:0000256" key="6">
    <source>
        <dbReference type="ARBA" id="ARBA00022982"/>
    </source>
</evidence>